<keyword evidence="1" id="KW-0732">Signal</keyword>
<sequence length="138" mass="14513">MRNSRRAAVAALVSMGLVMAGLAGAAAADPVEGIWQTRPDDNGKIGHIRIQPCGPAYCGTLIQAFDAKGKPVKSDNVGKRIVWDMKPQGGGAYGGGKVWSPDRNKTYNAKMQINGNSLSVSGCVLGICRNGGTWARVR</sequence>
<accession>A0A1N7JXY7</accession>
<dbReference type="AlphaFoldDB" id="A0A1N7JXY7"/>
<feature type="domain" description="DUF2147" evidence="2">
    <location>
        <begin position="33"/>
        <end position="136"/>
    </location>
</feature>
<dbReference type="Gene3D" id="2.40.128.520">
    <property type="match status" value="1"/>
</dbReference>
<gene>
    <name evidence="3" type="ORF">SAMN05421795_101437</name>
</gene>
<protein>
    <submittedName>
        <fullName evidence="3">Uncharacterized conserved protein, DUF2147 family</fullName>
    </submittedName>
</protein>
<organism evidence="3 4">
    <name type="scientific">Phaeovulum vinaykumarii</name>
    <dbReference type="NCBI Taxonomy" id="407234"/>
    <lineage>
        <taxon>Bacteria</taxon>
        <taxon>Pseudomonadati</taxon>
        <taxon>Pseudomonadota</taxon>
        <taxon>Alphaproteobacteria</taxon>
        <taxon>Rhodobacterales</taxon>
        <taxon>Paracoccaceae</taxon>
        <taxon>Phaeovulum</taxon>
    </lineage>
</organism>
<dbReference type="Pfam" id="PF09917">
    <property type="entry name" value="DUF2147"/>
    <property type="match status" value="1"/>
</dbReference>
<evidence type="ECO:0000313" key="3">
    <source>
        <dbReference type="EMBL" id="SIS54205.1"/>
    </source>
</evidence>
<evidence type="ECO:0000256" key="1">
    <source>
        <dbReference type="SAM" id="SignalP"/>
    </source>
</evidence>
<reference evidence="4" key="1">
    <citation type="submission" date="2017-01" db="EMBL/GenBank/DDBJ databases">
        <authorList>
            <person name="Varghese N."/>
            <person name="Submissions S."/>
        </authorList>
    </citation>
    <scope>NUCLEOTIDE SEQUENCE [LARGE SCALE GENOMIC DNA]</scope>
    <source>
        <strain evidence="4">DSM 18714</strain>
    </source>
</reference>
<evidence type="ECO:0000313" key="4">
    <source>
        <dbReference type="Proteomes" id="UP000186098"/>
    </source>
</evidence>
<dbReference type="InterPro" id="IPR019223">
    <property type="entry name" value="DUF2147"/>
</dbReference>
<dbReference type="PANTHER" id="PTHR36919">
    <property type="entry name" value="BLR1215 PROTEIN"/>
    <property type="match status" value="1"/>
</dbReference>
<feature type="chain" id="PRO_5013360560" evidence="1">
    <location>
        <begin position="26"/>
        <end position="138"/>
    </location>
</feature>
<dbReference type="RefSeq" id="WP_076363261.1">
    <property type="nucleotide sequence ID" value="NZ_FTOM01000001.1"/>
</dbReference>
<dbReference type="EMBL" id="FTOM01000001">
    <property type="protein sequence ID" value="SIS54205.1"/>
    <property type="molecule type" value="Genomic_DNA"/>
</dbReference>
<proteinExistence type="predicted"/>
<feature type="signal peptide" evidence="1">
    <location>
        <begin position="1"/>
        <end position="25"/>
    </location>
</feature>
<dbReference type="Proteomes" id="UP000186098">
    <property type="component" value="Unassembled WGS sequence"/>
</dbReference>
<name>A0A1N7JXY7_9RHOB</name>
<keyword evidence="4" id="KW-1185">Reference proteome</keyword>
<dbReference type="PANTHER" id="PTHR36919:SF2">
    <property type="entry name" value="BLL6627 PROTEIN"/>
    <property type="match status" value="1"/>
</dbReference>
<dbReference type="STRING" id="407234.SAMN05421795_101437"/>
<evidence type="ECO:0000259" key="2">
    <source>
        <dbReference type="Pfam" id="PF09917"/>
    </source>
</evidence>